<organism evidence="3 4">
    <name type="scientific">Circinella minor</name>
    <dbReference type="NCBI Taxonomy" id="1195481"/>
    <lineage>
        <taxon>Eukaryota</taxon>
        <taxon>Fungi</taxon>
        <taxon>Fungi incertae sedis</taxon>
        <taxon>Mucoromycota</taxon>
        <taxon>Mucoromycotina</taxon>
        <taxon>Mucoromycetes</taxon>
        <taxon>Mucorales</taxon>
        <taxon>Lichtheimiaceae</taxon>
        <taxon>Circinella</taxon>
    </lineage>
</organism>
<dbReference type="AlphaFoldDB" id="A0A8H7VJQ3"/>
<feature type="region of interest" description="Disordered" evidence="1">
    <location>
        <begin position="1"/>
        <end position="94"/>
    </location>
</feature>
<dbReference type="EMBL" id="JAEPRB010000069">
    <property type="protein sequence ID" value="KAG2223070.1"/>
    <property type="molecule type" value="Genomic_DNA"/>
</dbReference>
<evidence type="ECO:0000313" key="4">
    <source>
        <dbReference type="Proteomes" id="UP000646827"/>
    </source>
</evidence>
<evidence type="ECO:0000313" key="3">
    <source>
        <dbReference type="EMBL" id="KAG2223070.1"/>
    </source>
</evidence>
<evidence type="ECO:0000259" key="2">
    <source>
        <dbReference type="Pfam" id="PF20497"/>
    </source>
</evidence>
<gene>
    <name evidence="3" type="ORF">INT45_008271</name>
</gene>
<dbReference type="Pfam" id="PF20497">
    <property type="entry name" value="SWI-SNF_Ssr4_C"/>
    <property type="match status" value="1"/>
</dbReference>
<accession>A0A8H7VJQ3</accession>
<reference evidence="3 4" key="1">
    <citation type="submission" date="2020-12" db="EMBL/GenBank/DDBJ databases">
        <title>Metabolic potential, ecology and presence of endohyphal bacteria is reflected in genomic diversity of Mucoromycotina.</title>
        <authorList>
            <person name="Muszewska A."/>
            <person name="Okrasinska A."/>
            <person name="Steczkiewicz K."/>
            <person name="Drgas O."/>
            <person name="Orlowska M."/>
            <person name="Perlinska-Lenart U."/>
            <person name="Aleksandrzak-Piekarczyk T."/>
            <person name="Szatraj K."/>
            <person name="Zielenkiewicz U."/>
            <person name="Pilsyk S."/>
            <person name="Malc E."/>
            <person name="Mieczkowski P."/>
            <person name="Kruszewska J.S."/>
            <person name="Biernat P."/>
            <person name="Pawlowska J."/>
        </authorList>
    </citation>
    <scope>NUCLEOTIDE SEQUENCE [LARGE SCALE GENOMIC DNA]</scope>
    <source>
        <strain evidence="3 4">CBS 142.35</strain>
    </source>
</reference>
<feature type="domain" description="SWI/SNF and RSC complexes subunit Ssr4 C-terminal" evidence="2">
    <location>
        <begin position="83"/>
        <end position="131"/>
    </location>
</feature>
<feature type="compositionally biased region" description="Basic residues" evidence="1">
    <location>
        <begin position="64"/>
        <end position="74"/>
    </location>
</feature>
<sequence length="474" mass="51281">MNNPAFYYGQGGPQLGGAGRGMPSGQMGGPPPHYMQQAAFRNMPPGAGVPPDPAAMQQQPPPPQHHHHRSKRQSNKGAGALVEDTDEPSGDELDDISARDIAMARYKRNHDYLSEIFTPYSAASIVPPSLEIPQSKEDITKSIENEEKSINERTTKFEERLKALKQKQEDYWKLLGQLEKANDLEQFDESTKEFKKATGISLEHIKENVQSVPIPGLEQDEPPLVQQPQSSGNSDQQQHNSQQQPQQHQNGFVADFMNARVAAAGGNGNGTSSNGDIPSSGSMNMFGSYGTANSNTNQPVEDDNQNDFFDEMVNTGQDDDGGSVSEFLNSDMDFEQATTTENKPSESTQQHHDTSEDATMTEATDRSLSAIVNMEQDTPAVSSSSAPTQQTTLNSTPSISAPVLSDAQQPSAQVQAPSSQSLSQQETQQFQAQVQVSTEQITPQTAPTQASPQTVPDASTSSFTGQPNEENSNA</sequence>
<comment type="caution">
    <text evidence="3">The sequence shown here is derived from an EMBL/GenBank/DDBJ whole genome shotgun (WGS) entry which is preliminary data.</text>
</comment>
<evidence type="ECO:0000256" key="1">
    <source>
        <dbReference type="SAM" id="MobiDB-lite"/>
    </source>
</evidence>
<feature type="compositionally biased region" description="Low complexity" evidence="1">
    <location>
        <begin position="229"/>
        <end position="251"/>
    </location>
</feature>
<protein>
    <recommendedName>
        <fullName evidence="2">SWI/SNF and RSC complexes subunit Ssr4 C-terminal domain-containing protein</fullName>
    </recommendedName>
</protein>
<dbReference type="Proteomes" id="UP000646827">
    <property type="component" value="Unassembled WGS sequence"/>
</dbReference>
<keyword evidence="4" id="KW-1185">Reference proteome</keyword>
<feature type="compositionally biased region" description="Gly residues" evidence="1">
    <location>
        <begin position="9"/>
        <end position="28"/>
    </location>
</feature>
<feature type="compositionally biased region" description="Acidic residues" evidence="1">
    <location>
        <begin position="300"/>
        <end position="310"/>
    </location>
</feature>
<feature type="compositionally biased region" description="Polar residues" evidence="1">
    <location>
        <begin position="441"/>
        <end position="474"/>
    </location>
</feature>
<feature type="compositionally biased region" description="Pro residues" evidence="1">
    <location>
        <begin position="47"/>
        <end position="63"/>
    </location>
</feature>
<name>A0A8H7VJQ3_9FUNG</name>
<proteinExistence type="predicted"/>
<feature type="compositionally biased region" description="Acidic residues" evidence="1">
    <location>
        <begin position="83"/>
        <end position="94"/>
    </location>
</feature>
<feature type="compositionally biased region" description="Polar residues" evidence="1">
    <location>
        <begin position="276"/>
        <end position="299"/>
    </location>
</feature>
<feature type="compositionally biased region" description="Polar residues" evidence="1">
    <location>
        <begin position="336"/>
        <end position="348"/>
    </location>
</feature>
<dbReference type="OrthoDB" id="5321006at2759"/>
<feature type="region of interest" description="Disordered" evidence="1">
    <location>
        <begin position="207"/>
        <end position="474"/>
    </location>
</feature>
<feature type="compositionally biased region" description="Low complexity" evidence="1">
    <location>
        <begin position="405"/>
        <end position="440"/>
    </location>
</feature>
<feature type="compositionally biased region" description="Polar residues" evidence="1">
    <location>
        <begin position="375"/>
        <end position="399"/>
    </location>
</feature>
<dbReference type="InterPro" id="IPR046464">
    <property type="entry name" value="SWI-SNF_Ssr4_C"/>
</dbReference>